<keyword evidence="5 7" id="KW-1133">Transmembrane helix</keyword>
<proteinExistence type="inferred from homology"/>
<feature type="transmembrane region" description="Helical" evidence="7">
    <location>
        <begin position="85"/>
        <end position="105"/>
    </location>
</feature>
<evidence type="ECO:0000256" key="7">
    <source>
        <dbReference type="SAM" id="Phobius"/>
    </source>
</evidence>
<protein>
    <submittedName>
        <fullName evidence="8">Uncharacterized protein</fullName>
    </submittedName>
</protein>
<keyword evidence="4 7" id="KW-0812">Transmembrane</keyword>
<gene>
    <name evidence="8" type="ORF">A3B30_04415</name>
</gene>
<keyword evidence="3" id="KW-1003">Cell membrane</keyword>
<accession>A0A1G2BPM6</accession>
<evidence type="ECO:0000313" key="9">
    <source>
        <dbReference type="Proteomes" id="UP000178248"/>
    </source>
</evidence>
<comment type="caution">
    <text evidence="8">The sequence shown here is derived from an EMBL/GenBank/DDBJ whole genome shotgun (WGS) entry which is preliminary data.</text>
</comment>
<evidence type="ECO:0000256" key="2">
    <source>
        <dbReference type="ARBA" id="ARBA00007430"/>
    </source>
</evidence>
<dbReference type="AlphaFoldDB" id="A0A1G2BPM6"/>
<evidence type="ECO:0000256" key="6">
    <source>
        <dbReference type="ARBA" id="ARBA00023136"/>
    </source>
</evidence>
<feature type="transmembrane region" description="Helical" evidence="7">
    <location>
        <begin position="455"/>
        <end position="474"/>
    </location>
</feature>
<dbReference type="Pfam" id="PF13440">
    <property type="entry name" value="Polysacc_synt_3"/>
    <property type="match status" value="1"/>
</dbReference>
<dbReference type="STRING" id="1798551.A3B30_04415"/>
<feature type="transmembrane region" description="Helical" evidence="7">
    <location>
        <begin position="417"/>
        <end position="435"/>
    </location>
</feature>
<feature type="transmembrane region" description="Helical" evidence="7">
    <location>
        <begin position="364"/>
        <end position="380"/>
    </location>
</feature>
<comment type="subcellular location">
    <subcellularLocation>
        <location evidence="1">Cell membrane</location>
        <topology evidence="1">Multi-pass membrane protein</topology>
    </subcellularLocation>
</comment>
<comment type="similarity">
    <text evidence="2">Belongs to the polysaccharide synthase family.</text>
</comment>
<feature type="transmembrane region" description="Helical" evidence="7">
    <location>
        <begin position="297"/>
        <end position="320"/>
    </location>
</feature>
<feature type="transmembrane region" description="Helical" evidence="7">
    <location>
        <begin position="20"/>
        <end position="43"/>
    </location>
</feature>
<dbReference type="PANTHER" id="PTHR30250:SF10">
    <property type="entry name" value="LIPOPOLYSACCHARIDE BIOSYNTHESIS PROTEIN WZXC"/>
    <property type="match status" value="1"/>
</dbReference>
<feature type="transmembrane region" description="Helical" evidence="7">
    <location>
        <begin position="155"/>
        <end position="172"/>
    </location>
</feature>
<evidence type="ECO:0000256" key="5">
    <source>
        <dbReference type="ARBA" id="ARBA00022989"/>
    </source>
</evidence>
<keyword evidence="6 7" id="KW-0472">Membrane</keyword>
<evidence type="ECO:0000256" key="4">
    <source>
        <dbReference type="ARBA" id="ARBA00022692"/>
    </source>
</evidence>
<dbReference type="GO" id="GO:0005886">
    <property type="term" value="C:plasma membrane"/>
    <property type="evidence" value="ECO:0007669"/>
    <property type="project" value="UniProtKB-SubCell"/>
</dbReference>
<evidence type="ECO:0000256" key="1">
    <source>
        <dbReference type="ARBA" id="ARBA00004651"/>
    </source>
</evidence>
<dbReference type="InterPro" id="IPR050833">
    <property type="entry name" value="Poly_Biosynth_Transport"/>
</dbReference>
<name>A0A1G2BPM6_9BACT</name>
<organism evidence="8 9">
    <name type="scientific">Candidatus Komeilibacteria bacterium RIFCSPLOWO2_01_FULL_52_15</name>
    <dbReference type="NCBI Taxonomy" id="1798551"/>
    <lineage>
        <taxon>Bacteria</taxon>
        <taxon>Candidatus Komeiliibacteriota</taxon>
    </lineage>
</organism>
<reference evidence="8 9" key="1">
    <citation type="journal article" date="2016" name="Nat. Commun.">
        <title>Thousands of microbial genomes shed light on interconnected biogeochemical processes in an aquifer system.</title>
        <authorList>
            <person name="Anantharaman K."/>
            <person name="Brown C.T."/>
            <person name="Hug L.A."/>
            <person name="Sharon I."/>
            <person name="Castelle C.J."/>
            <person name="Probst A.J."/>
            <person name="Thomas B.C."/>
            <person name="Singh A."/>
            <person name="Wilkins M.J."/>
            <person name="Karaoz U."/>
            <person name="Brodie E.L."/>
            <person name="Williams K.H."/>
            <person name="Hubbard S.S."/>
            <person name="Banfield J.F."/>
        </authorList>
    </citation>
    <scope>NUCLEOTIDE SEQUENCE [LARGE SCALE GENOMIC DNA]</scope>
</reference>
<dbReference type="PANTHER" id="PTHR30250">
    <property type="entry name" value="PST FAMILY PREDICTED COLANIC ACID TRANSPORTER"/>
    <property type="match status" value="1"/>
</dbReference>
<dbReference type="EMBL" id="MHKM01000027">
    <property type="protein sequence ID" value="OGY91125.1"/>
    <property type="molecule type" value="Genomic_DNA"/>
</dbReference>
<feature type="transmembrane region" description="Helical" evidence="7">
    <location>
        <begin position="117"/>
        <end position="134"/>
    </location>
</feature>
<feature type="transmembrane region" description="Helical" evidence="7">
    <location>
        <begin position="332"/>
        <end position="352"/>
    </location>
</feature>
<evidence type="ECO:0000313" key="8">
    <source>
        <dbReference type="EMBL" id="OGY91125.1"/>
    </source>
</evidence>
<feature type="transmembrane region" description="Helical" evidence="7">
    <location>
        <begin position="49"/>
        <end position="73"/>
    </location>
</feature>
<sequence>MLMSSDPNIYTKTVHSGKWFALSTIAQRIINFFAFLILARLLLPADYGVISIVFLVTGIIDDVSTPGFGAALLQKKDNVEYYLRAVWTWDVLRSAVLAGLIVILSGEISSFFKIPQYHLLIALSGLLLVIPSVSNPKQLYFFKELDFKKIFIRDVTGGLVYAVAAVLWVIFVSPTAWALFWANVISQTSEVAMTYVLMPARVRFDFRLRKLWDLSHYSRWIYGQNLLNYFLTSLDKIFIARMLNSSDLGVYARAKDLPTVITSPVTSGIRRVGFAAFAKVQDSLGQVQRGFVKSVDFFLLVSVPVSVLLILEGGTLVQVFLGDKWLPISMPLKLFSIAAILLGLVGIARLVANAVGRPALNFKTNVMQLIVSAPILYIGILNYGLLGAVVGSMLSWTIVLLYTIGVMRPVLQLNFKSFVPTIVSFAVPSLGTLLVDVLFRNQIHAWFNPFERLGWIAFLGLFYMAILFLVARLFDESPWHSFVAMLKTVLKKGEKVAA</sequence>
<dbReference type="Proteomes" id="UP000178248">
    <property type="component" value="Unassembled WGS sequence"/>
</dbReference>
<evidence type="ECO:0000256" key="3">
    <source>
        <dbReference type="ARBA" id="ARBA00022475"/>
    </source>
</evidence>